<protein>
    <submittedName>
        <fullName evidence="1">Uncharacterized protein</fullName>
    </submittedName>
</protein>
<name>A0ABR2QL98_9ROSI</name>
<organism evidence="1 2">
    <name type="scientific">Hibiscus sabdariffa</name>
    <name type="common">roselle</name>
    <dbReference type="NCBI Taxonomy" id="183260"/>
    <lineage>
        <taxon>Eukaryota</taxon>
        <taxon>Viridiplantae</taxon>
        <taxon>Streptophyta</taxon>
        <taxon>Embryophyta</taxon>
        <taxon>Tracheophyta</taxon>
        <taxon>Spermatophyta</taxon>
        <taxon>Magnoliopsida</taxon>
        <taxon>eudicotyledons</taxon>
        <taxon>Gunneridae</taxon>
        <taxon>Pentapetalae</taxon>
        <taxon>rosids</taxon>
        <taxon>malvids</taxon>
        <taxon>Malvales</taxon>
        <taxon>Malvaceae</taxon>
        <taxon>Malvoideae</taxon>
        <taxon>Hibiscus</taxon>
    </lineage>
</organism>
<evidence type="ECO:0000313" key="1">
    <source>
        <dbReference type="EMBL" id="KAK9001457.1"/>
    </source>
</evidence>
<proteinExistence type="predicted"/>
<dbReference type="EMBL" id="JBBPBN010000036">
    <property type="protein sequence ID" value="KAK9001457.1"/>
    <property type="molecule type" value="Genomic_DNA"/>
</dbReference>
<sequence length="112" mass="12828">MSMGMGEDDLMNPGVEVFATIKDIELAELFRFFSFFLDYLLALAMKQTVKIYEIEAPKVEVPLLQNYIVVESREISSGKLIACHFQWGSVKKMLDATFFYHMDTSTWSARGV</sequence>
<dbReference type="Proteomes" id="UP001396334">
    <property type="component" value="Unassembled WGS sequence"/>
</dbReference>
<keyword evidence="2" id="KW-1185">Reference proteome</keyword>
<evidence type="ECO:0000313" key="2">
    <source>
        <dbReference type="Proteomes" id="UP001396334"/>
    </source>
</evidence>
<reference evidence="1 2" key="1">
    <citation type="journal article" date="2024" name="G3 (Bethesda)">
        <title>Genome assembly of Hibiscus sabdariffa L. provides insights into metabolisms of medicinal natural products.</title>
        <authorList>
            <person name="Kim T."/>
        </authorList>
    </citation>
    <scope>NUCLEOTIDE SEQUENCE [LARGE SCALE GENOMIC DNA]</scope>
    <source>
        <strain evidence="1">TK-2024</strain>
        <tissue evidence="1">Old leaves</tissue>
    </source>
</reference>
<gene>
    <name evidence="1" type="ORF">V6N11_083240</name>
</gene>
<comment type="caution">
    <text evidence="1">The sequence shown here is derived from an EMBL/GenBank/DDBJ whole genome shotgun (WGS) entry which is preliminary data.</text>
</comment>
<accession>A0ABR2QL98</accession>